<evidence type="ECO:0000313" key="2">
    <source>
        <dbReference type="EMBL" id="AEB09363.1"/>
    </source>
</evidence>
<dbReference type="KEGG" id="dao:Desac_1508"/>
<dbReference type="InterPro" id="IPR008869">
    <property type="entry name" value="MlaC/ttg2D"/>
</dbReference>
<dbReference type="Proteomes" id="UP000000483">
    <property type="component" value="Chromosome"/>
</dbReference>
<feature type="signal peptide" evidence="1">
    <location>
        <begin position="1"/>
        <end position="26"/>
    </location>
</feature>
<dbReference type="PIRSF" id="PIRSF004649">
    <property type="entry name" value="MlaC"/>
    <property type="match status" value="1"/>
</dbReference>
<dbReference type="PANTHER" id="PTHR36573:SF1">
    <property type="entry name" value="INTERMEMBRANE PHOSPHOLIPID TRANSPORT SYSTEM BINDING PROTEIN MLAC"/>
    <property type="match status" value="1"/>
</dbReference>
<dbReference type="EMBL" id="CP002629">
    <property type="protein sequence ID" value="AEB09363.1"/>
    <property type="molecule type" value="Genomic_DNA"/>
</dbReference>
<name>F2NCT2_DESAR</name>
<keyword evidence="3" id="KW-1185">Reference proteome</keyword>
<dbReference type="InterPro" id="IPR042245">
    <property type="entry name" value="Tgt2/MlaC_sf"/>
</dbReference>
<keyword evidence="1" id="KW-0732">Signal</keyword>
<feature type="chain" id="PRO_5003283650" evidence="1">
    <location>
        <begin position="27"/>
        <end position="204"/>
    </location>
</feature>
<evidence type="ECO:0000256" key="1">
    <source>
        <dbReference type="SAM" id="SignalP"/>
    </source>
</evidence>
<dbReference type="OrthoDB" id="9798905at2"/>
<protein>
    <submittedName>
        <fullName evidence="2">Toluene tolerance family protein</fullName>
    </submittedName>
</protein>
<dbReference type="PANTHER" id="PTHR36573">
    <property type="entry name" value="INTERMEMBRANE PHOSPHOLIPID TRANSPORT SYSTEM BINDING PROTEIN MLAC"/>
    <property type="match status" value="1"/>
</dbReference>
<reference evidence="2 3" key="1">
    <citation type="journal article" date="2011" name="Stand. Genomic Sci.">
        <title>Complete genome sequence of the acetate-degrading sulfate reducer Desulfobacca acetoxidans type strain (ASRB2).</title>
        <authorList>
            <person name="Goker M."/>
            <person name="Teshima H."/>
            <person name="Lapidus A."/>
            <person name="Nolan M."/>
            <person name="Lucas S."/>
            <person name="Hammon N."/>
            <person name="Deshpande S."/>
            <person name="Cheng J.F."/>
            <person name="Tapia R."/>
            <person name="Han C."/>
            <person name="Goodwin L."/>
            <person name="Pitluck S."/>
            <person name="Huntemann M."/>
            <person name="Liolios K."/>
            <person name="Ivanova N."/>
            <person name="Pagani I."/>
            <person name="Mavromatis K."/>
            <person name="Ovchinikova G."/>
            <person name="Pati A."/>
            <person name="Chen A."/>
            <person name="Palaniappan K."/>
            <person name="Land M."/>
            <person name="Hauser L."/>
            <person name="Brambilla E.M."/>
            <person name="Rohde M."/>
            <person name="Spring S."/>
            <person name="Detter J.C."/>
            <person name="Woyke T."/>
            <person name="Bristow J."/>
            <person name="Eisen J.A."/>
            <person name="Markowitz V."/>
            <person name="Hugenholtz P."/>
            <person name="Kyrpides N.C."/>
            <person name="Klenk H.P."/>
        </authorList>
    </citation>
    <scope>NUCLEOTIDE SEQUENCE [LARGE SCALE GENOMIC DNA]</scope>
    <source>
        <strain evidence="3">ATCC 700848 / DSM 11109 / ASRB2</strain>
    </source>
</reference>
<dbReference type="HOGENOM" id="CLU_094502_2_0_7"/>
<evidence type="ECO:0000313" key="3">
    <source>
        <dbReference type="Proteomes" id="UP000000483"/>
    </source>
</evidence>
<dbReference type="Gene3D" id="3.10.450.710">
    <property type="entry name" value="Tgt2/MlaC"/>
    <property type="match status" value="1"/>
</dbReference>
<organism evidence="2 3">
    <name type="scientific">Desulfobacca acetoxidans (strain ATCC 700848 / DSM 11109 / ASRB2)</name>
    <dbReference type="NCBI Taxonomy" id="880072"/>
    <lineage>
        <taxon>Bacteria</taxon>
        <taxon>Pseudomonadati</taxon>
        <taxon>Thermodesulfobacteriota</taxon>
        <taxon>Desulfobaccia</taxon>
        <taxon>Desulfobaccales</taxon>
        <taxon>Desulfobaccaceae</taxon>
        <taxon>Desulfobacca</taxon>
    </lineage>
</organism>
<dbReference type="RefSeq" id="WP_013706473.1">
    <property type="nucleotide sequence ID" value="NC_015388.1"/>
</dbReference>
<dbReference type="Pfam" id="PF05494">
    <property type="entry name" value="MlaC"/>
    <property type="match status" value="1"/>
</dbReference>
<accession>F2NCT2</accession>
<gene>
    <name evidence="2" type="ordered locus">Desac_1508</name>
</gene>
<reference evidence="3" key="2">
    <citation type="submission" date="2011-03" db="EMBL/GenBank/DDBJ databases">
        <title>The complete genome of Desulfobacca acetoxidans DSM 11109.</title>
        <authorList>
            <consortium name="US DOE Joint Genome Institute (JGI-PGF)"/>
            <person name="Lucas S."/>
            <person name="Copeland A."/>
            <person name="Lapidus A."/>
            <person name="Bruce D."/>
            <person name="Goodwin L."/>
            <person name="Pitluck S."/>
            <person name="Peters L."/>
            <person name="Kyrpides N."/>
            <person name="Mavromatis K."/>
            <person name="Ivanova N."/>
            <person name="Ovchinnikova G."/>
            <person name="Teshima H."/>
            <person name="Detter J.C."/>
            <person name="Han C."/>
            <person name="Land M."/>
            <person name="Hauser L."/>
            <person name="Markowitz V."/>
            <person name="Cheng J.-F."/>
            <person name="Hugenholtz P."/>
            <person name="Woyke T."/>
            <person name="Wu D."/>
            <person name="Spring S."/>
            <person name="Schueler E."/>
            <person name="Brambilla E."/>
            <person name="Klenk H.-P."/>
            <person name="Eisen J.A."/>
        </authorList>
    </citation>
    <scope>NUCLEOTIDE SEQUENCE [LARGE SCALE GENOMIC DNA]</scope>
    <source>
        <strain evidence="3">ATCC 700848 / DSM 11109 / ASRB2</strain>
    </source>
</reference>
<dbReference type="STRING" id="880072.Desac_1508"/>
<proteinExistence type="predicted"/>
<sequence>MIQRCRFWSGCCLMITVLVFSSPAWAGPATDQLRTTVDEVIRLLGDQSLKSQKQQRRQRLRQVINQRFSYEDMARYSLGQNWKNLSAGQRSEFVDVFSELLERSYASKIEAYTDEKVVYQAERHDGDGIEVRTLIQRRNDQIPVYYRMVDKDGKWWVYDVVIEGVSLVSNYRSQFSRIIRESSFQDLMRRMRTKLQEEKNLEKL</sequence>
<dbReference type="AlphaFoldDB" id="F2NCT2"/>
<dbReference type="eggNOG" id="COG2854">
    <property type="taxonomic scope" value="Bacteria"/>
</dbReference>